<proteinExistence type="predicted"/>
<reference evidence="3 4" key="1">
    <citation type="submission" date="2013-07" db="EMBL/GenBank/DDBJ databases">
        <title>The Genome Sequence of Cryptococcus heveanensis BCC8398.</title>
        <authorList>
            <consortium name="The Broad Institute Genome Sequencing Platform"/>
            <person name="Cuomo C."/>
            <person name="Litvintseva A."/>
            <person name="Chen Y."/>
            <person name="Heitman J."/>
            <person name="Sun S."/>
            <person name="Springer D."/>
            <person name="Dromer F."/>
            <person name="Young S.K."/>
            <person name="Zeng Q."/>
            <person name="Gargeya S."/>
            <person name="Fitzgerald M."/>
            <person name="Abouelleil A."/>
            <person name="Alvarado L."/>
            <person name="Berlin A.M."/>
            <person name="Chapman S.B."/>
            <person name="Dewar J."/>
            <person name="Goldberg J."/>
            <person name="Griggs A."/>
            <person name="Gujja S."/>
            <person name="Hansen M."/>
            <person name="Howarth C."/>
            <person name="Imamovic A."/>
            <person name="Larimer J."/>
            <person name="McCowan C."/>
            <person name="Murphy C."/>
            <person name="Pearson M."/>
            <person name="Priest M."/>
            <person name="Roberts A."/>
            <person name="Saif S."/>
            <person name="Shea T."/>
            <person name="Sykes S."/>
            <person name="Wortman J."/>
            <person name="Nusbaum C."/>
            <person name="Birren B."/>
        </authorList>
    </citation>
    <scope>NUCLEOTIDE SEQUENCE [LARGE SCALE GENOMIC DNA]</scope>
    <source>
        <strain evidence="3 4">BCC8398</strain>
    </source>
</reference>
<feature type="region of interest" description="Disordered" evidence="2">
    <location>
        <begin position="345"/>
        <end position="390"/>
    </location>
</feature>
<dbReference type="Gene3D" id="3.50.50.60">
    <property type="entry name" value="FAD/NAD(P)-binding domain"/>
    <property type="match status" value="1"/>
</dbReference>
<feature type="region of interest" description="Disordered" evidence="2">
    <location>
        <begin position="200"/>
        <end position="221"/>
    </location>
</feature>
<dbReference type="InterPro" id="IPR036188">
    <property type="entry name" value="FAD/NAD-bd_sf"/>
</dbReference>
<name>A0A1B9GT06_9TREE</name>
<accession>A0A1B9GT06</accession>
<dbReference type="GO" id="GO:0005737">
    <property type="term" value="C:cytoplasm"/>
    <property type="evidence" value="ECO:0007669"/>
    <property type="project" value="TreeGrafter"/>
</dbReference>
<organism evidence="3 4">
    <name type="scientific">Kwoniella heveanensis BCC8398</name>
    <dbReference type="NCBI Taxonomy" id="1296120"/>
    <lineage>
        <taxon>Eukaryota</taxon>
        <taxon>Fungi</taxon>
        <taxon>Dikarya</taxon>
        <taxon>Basidiomycota</taxon>
        <taxon>Agaricomycotina</taxon>
        <taxon>Tremellomycetes</taxon>
        <taxon>Tremellales</taxon>
        <taxon>Cryptococcaceae</taxon>
        <taxon>Kwoniella</taxon>
    </lineage>
</organism>
<dbReference type="STRING" id="1296120.A0A1B9GT06"/>
<evidence type="ECO:0000313" key="4">
    <source>
        <dbReference type="Proteomes" id="UP000092666"/>
    </source>
</evidence>
<reference evidence="4" key="2">
    <citation type="submission" date="2013-12" db="EMBL/GenBank/DDBJ databases">
        <title>Evolution of pathogenesis and genome organization in the Tremellales.</title>
        <authorList>
            <person name="Cuomo C."/>
            <person name="Litvintseva A."/>
            <person name="Heitman J."/>
            <person name="Chen Y."/>
            <person name="Sun S."/>
            <person name="Springer D."/>
            <person name="Dromer F."/>
            <person name="Young S."/>
            <person name="Zeng Q."/>
            <person name="Chapman S."/>
            <person name="Gujja S."/>
            <person name="Saif S."/>
            <person name="Birren B."/>
        </authorList>
    </citation>
    <scope>NUCLEOTIDE SEQUENCE [LARGE SCALE GENOMIC DNA]</scope>
    <source>
        <strain evidence="4">BCC8398</strain>
    </source>
</reference>
<feature type="compositionally biased region" description="Low complexity" evidence="2">
    <location>
        <begin position="345"/>
        <end position="365"/>
    </location>
</feature>
<dbReference type="OrthoDB" id="2564983at2759"/>
<keyword evidence="4" id="KW-1185">Reference proteome</keyword>
<evidence type="ECO:0000256" key="2">
    <source>
        <dbReference type="SAM" id="MobiDB-lite"/>
    </source>
</evidence>
<dbReference type="EMBL" id="KI669501">
    <property type="protein sequence ID" value="OCF34143.1"/>
    <property type="molecule type" value="Genomic_DNA"/>
</dbReference>
<dbReference type="GO" id="GO:0016491">
    <property type="term" value="F:oxidoreductase activity"/>
    <property type="evidence" value="ECO:0007669"/>
    <property type="project" value="UniProtKB-KW"/>
</dbReference>
<protein>
    <submittedName>
        <fullName evidence="3">Uncharacterized protein</fullName>
    </submittedName>
</protein>
<evidence type="ECO:0000313" key="3">
    <source>
        <dbReference type="EMBL" id="OCF34143.1"/>
    </source>
</evidence>
<gene>
    <name evidence="3" type="ORF">I316_04093</name>
</gene>
<feature type="region of interest" description="Disordered" evidence="2">
    <location>
        <begin position="113"/>
        <end position="139"/>
    </location>
</feature>
<feature type="region of interest" description="Disordered" evidence="2">
    <location>
        <begin position="305"/>
        <end position="327"/>
    </location>
</feature>
<sequence length="494" mass="51904">MAPRTNNIVIIGSDLIGTSTAYYLSQSPNLDEDTNVILVEEDEVGGNSQKCGSGLIGGGGGGDVGSVDGTSTSLPDLTEFSLKLHSKLARAYDGILKWGYSPIEVHRAEFDHPASSSSFSSSPQGFATKSSSPSSPISTHFPALRSVHASSSAPSLPSTSTASSAVIDPVLLTRHLCSIFLSHPRCSLLIAEATSLTFAEEPRHGSSSSSPSSGATGEKRRVSGVNVVQKINGVEEIVHVAADSVLISTGSKLLSTSKTLLGGEAVHRLRLDERIAEERRECVVMKPREKIDPLALRVKVGQGERVGGKDSGLQNGSDFGGTLPGNPDVEIVIRDDGRVHICRTVPGTMSSGSSRSPSIRPRVSVNGHNRESDAGTDGKDIDGHTNHQPEPQQDLLTIVESITPHLKLSIGTLLISHTRHQVPFLTINAISSAEPGDPDAQAALAGPVDGFQGVWMGLSHRSDPTLGPGIGSILAEQILGVKSTTDINLDEFRP</sequence>
<keyword evidence="1" id="KW-0560">Oxidoreductase</keyword>
<dbReference type="Proteomes" id="UP000092666">
    <property type="component" value="Unassembled WGS sequence"/>
</dbReference>
<evidence type="ECO:0000256" key="1">
    <source>
        <dbReference type="ARBA" id="ARBA00023002"/>
    </source>
</evidence>
<dbReference type="PANTHER" id="PTHR13847">
    <property type="entry name" value="SARCOSINE DEHYDROGENASE-RELATED"/>
    <property type="match status" value="1"/>
</dbReference>
<feature type="compositionally biased region" description="Basic and acidic residues" evidence="2">
    <location>
        <begin position="368"/>
        <end position="387"/>
    </location>
</feature>
<dbReference type="PANTHER" id="PTHR13847:SF289">
    <property type="entry name" value="GLYCINE OXIDASE"/>
    <property type="match status" value="1"/>
</dbReference>
<dbReference type="SUPFAM" id="SSF51905">
    <property type="entry name" value="FAD/NAD(P)-binding domain"/>
    <property type="match status" value="1"/>
</dbReference>
<dbReference type="AlphaFoldDB" id="A0A1B9GT06"/>